<accession>A0ABR7N204</accession>
<dbReference type="InterPro" id="IPR000182">
    <property type="entry name" value="GNAT_dom"/>
</dbReference>
<feature type="domain" description="N-acetyltransferase" evidence="1">
    <location>
        <begin position="9"/>
        <end position="170"/>
    </location>
</feature>
<dbReference type="Proteomes" id="UP000606193">
    <property type="component" value="Unassembled WGS sequence"/>
</dbReference>
<dbReference type="InterPro" id="IPR051531">
    <property type="entry name" value="N-acetyltransferase"/>
</dbReference>
<dbReference type="InterPro" id="IPR016181">
    <property type="entry name" value="Acyl_CoA_acyltransferase"/>
</dbReference>
<evidence type="ECO:0000259" key="1">
    <source>
        <dbReference type="PROSITE" id="PS51186"/>
    </source>
</evidence>
<proteinExistence type="predicted"/>
<dbReference type="SUPFAM" id="SSF55729">
    <property type="entry name" value="Acyl-CoA N-acyltransferases (Nat)"/>
    <property type="match status" value="1"/>
</dbReference>
<evidence type="ECO:0000313" key="3">
    <source>
        <dbReference type="Proteomes" id="UP000606193"/>
    </source>
</evidence>
<dbReference type="Gene3D" id="3.40.630.30">
    <property type="match status" value="1"/>
</dbReference>
<dbReference type="EMBL" id="JACRSX010000010">
    <property type="protein sequence ID" value="MBC8562661.1"/>
    <property type="molecule type" value="Genomic_DNA"/>
</dbReference>
<protein>
    <submittedName>
        <fullName evidence="2">GNAT family N-acetyltransferase</fullName>
    </submittedName>
</protein>
<dbReference type="Pfam" id="PF13302">
    <property type="entry name" value="Acetyltransf_3"/>
    <property type="match status" value="1"/>
</dbReference>
<reference evidence="2 3" key="1">
    <citation type="submission" date="2020-08" db="EMBL/GenBank/DDBJ databases">
        <title>Genome public.</title>
        <authorList>
            <person name="Liu C."/>
            <person name="Sun Q."/>
        </authorList>
    </citation>
    <scope>NUCLEOTIDE SEQUENCE [LARGE SCALE GENOMIC DNA]</scope>
    <source>
        <strain evidence="2 3">NSJ-37</strain>
    </source>
</reference>
<dbReference type="PROSITE" id="PS51186">
    <property type="entry name" value="GNAT"/>
    <property type="match status" value="1"/>
</dbReference>
<comment type="caution">
    <text evidence="2">The sequence shown here is derived from an EMBL/GenBank/DDBJ whole genome shotgun (WGS) entry which is preliminary data.</text>
</comment>
<dbReference type="PANTHER" id="PTHR43792:SF1">
    <property type="entry name" value="N-ACETYLTRANSFERASE DOMAIN-CONTAINING PROTEIN"/>
    <property type="match status" value="1"/>
</dbReference>
<keyword evidence="3" id="KW-1185">Reference proteome</keyword>
<name>A0ABR7N204_9FIRM</name>
<evidence type="ECO:0000313" key="2">
    <source>
        <dbReference type="EMBL" id="MBC8562661.1"/>
    </source>
</evidence>
<gene>
    <name evidence="2" type="ORF">H8704_08480</name>
</gene>
<dbReference type="PANTHER" id="PTHR43792">
    <property type="entry name" value="GNAT FAMILY, PUTATIVE (AFU_ORTHOLOGUE AFUA_3G00765)-RELATED-RELATED"/>
    <property type="match status" value="1"/>
</dbReference>
<sequence>MFSLETERLVIREMTQNDFDAYFRICHQPEVHPYVPHISDNRDIEYGRFVSYIQMVYSFYGFGLWGIFLKEQDILIGQAGIESQIVDENGEIMLSYFLGNNFRSMGYAQEACGKILEYAREELEFDRIVAVITPDNLPSIRLAVSLGFRRAKETVYQEKTGDLYVWQEHPAS</sequence>
<dbReference type="RefSeq" id="WP_249297961.1">
    <property type="nucleotide sequence ID" value="NZ_JACRSX010000010.1"/>
</dbReference>
<organism evidence="2 3">
    <name type="scientific">Jutongia huaianensis</name>
    <dbReference type="NCBI Taxonomy" id="2763668"/>
    <lineage>
        <taxon>Bacteria</taxon>
        <taxon>Bacillati</taxon>
        <taxon>Bacillota</taxon>
        <taxon>Clostridia</taxon>
        <taxon>Lachnospirales</taxon>
        <taxon>Lachnospiraceae</taxon>
        <taxon>Jutongia</taxon>
    </lineage>
</organism>